<evidence type="ECO:0000313" key="2">
    <source>
        <dbReference type="Proteomes" id="UP001281761"/>
    </source>
</evidence>
<organism evidence="1 2">
    <name type="scientific">Blattamonas nauphoetae</name>
    <dbReference type="NCBI Taxonomy" id="2049346"/>
    <lineage>
        <taxon>Eukaryota</taxon>
        <taxon>Metamonada</taxon>
        <taxon>Preaxostyla</taxon>
        <taxon>Oxymonadida</taxon>
        <taxon>Blattamonas</taxon>
    </lineage>
</organism>
<keyword evidence="2" id="KW-1185">Reference proteome</keyword>
<evidence type="ECO:0008006" key="3">
    <source>
        <dbReference type="Google" id="ProtNLM"/>
    </source>
</evidence>
<gene>
    <name evidence="1" type="ORF">BLNAU_16700</name>
</gene>
<evidence type="ECO:0000313" key="1">
    <source>
        <dbReference type="EMBL" id="KAK2948354.1"/>
    </source>
</evidence>
<sequence>MDQSGAFIDSSANYRAGGITISRMTYMTLYFLRFRGCSSTEEPNGKDVYVDSLASTQFTSDMIMCCDSTSGEPNVCVYPDNNADSTLVPQIDPTTNVTLKSLHISFDGEEATVRVALAESIIGTMNVLLDGSNVPRVVNVVFGNFPTSSNLGKVVVSSGPNGVLPRADYVFRSAAVTGYQIIVSIGPFVFEASSTLKDWNTTEIVVSGANLKKGSYWMLVENGGKQMNRH</sequence>
<dbReference type="Proteomes" id="UP001281761">
    <property type="component" value="Unassembled WGS sequence"/>
</dbReference>
<comment type="caution">
    <text evidence="1">The sequence shown here is derived from an EMBL/GenBank/DDBJ whole genome shotgun (WGS) entry which is preliminary data.</text>
</comment>
<name>A0ABQ9XBV9_9EUKA</name>
<accession>A0ABQ9XBV9</accession>
<protein>
    <recommendedName>
        <fullName evidence="3">DUF4397 domain-containing protein</fullName>
    </recommendedName>
</protein>
<proteinExistence type="predicted"/>
<reference evidence="1 2" key="1">
    <citation type="journal article" date="2022" name="bioRxiv">
        <title>Genomics of Preaxostyla Flagellates Illuminates Evolutionary Transitions and the Path Towards Mitochondrial Loss.</title>
        <authorList>
            <person name="Novak L.V.F."/>
            <person name="Treitli S.C."/>
            <person name="Pyrih J."/>
            <person name="Halakuc P."/>
            <person name="Pipaliya S.V."/>
            <person name="Vacek V."/>
            <person name="Brzon O."/>
            <person name="Soukal P."/>
            <person name="Eme L."/>
            <person name="Dacks J.B."/>
            <person name="Karnkowska A."/>
            <person name="Elias M."/>
            <person name="Hampl V."/>
        </authorList>
    </citation>
    <scope>NUCLEOTIDE SEQUENCE [LARGE SCALE GENOMIC DNA]</scope>
    <source>
        <strain evidence="1">NAU3</strain>
        <tissue evidence="1">Gut</tissue>
    </source>
</reference>
<dbReference type="EMBL" id="JARBJD010000178">
    <property type="protein sequence ID" value="KAK2948354.1"/>
    <property type="molecule type" value="Genomic_DNA"/>
</dbReference>